<organism evidence="2">
    <name type="scientific">Arundo donax</name>
    <name type="common">Giant reed</name>
    <name type="synonym">Donax arundinaceus</name>
    <dbReference type="NCBI Taxonomy" id="35708"/>
    <lineage>
        <taxon>Eukaryota</taxon>
        <taxon>Viridiplantae</taxon>
        <taxon>Streptophyta</taxon>
        <taxon>Embryophyta</taxon>
        <taxon>Tracheophyta</taxon>
        <taxon>Spermatophyta</taxon>
        <taxon>Magnoliopsida</taxon>
        <taxon>Liliopsida</taxon>
        <taxon>Poales</taxon>
        <taxon>Poaceae</taxon>
        <taxon>PACMAD clade</taxon>
        <taxon>Arundinoideae</taxon>
        <taxon>Arundineae</taxon>
        <taxon>Arundo</taxon>
    </lineage>
</organism>
<evidence type="ECO:0000313" key="2">
    <source>
        <dbReference type="EMBL" id="JAD97427.1"/>
    </source>
</evidence>
<feature type="region of interest" description="Disordered" evidence="1">
    <location>
        <begin position="1"/>
        <end position="37"/>
    </location>
</feature>
<proteinExistence type="predicted"/>
<reference evidence="2" key="1">
    <citation type="submission" date="2014-09" db="EMBL/GenBank/DDBJ databases">
        <authorList>
            <person name="Magalhaes I.L.F."/>
            <person name="Oliveira U."/>
            <person name="Santos F.R."/>
            <person name="Vidigal T.H.D.A."/>
            <person name="Brescovit A.D."/>
            <person name="Santos A.J."/>
        </authorList>
    </citation>
    <scope>NUCLEOTIDE SEQUENCE</scope>
    <source>
        <tissue evidence="2">Shoot tissue taken approximately 20 cm above the soil surface</tissue>
    </source>
</reference>
<feature type="region of interest" description="Disordered" evidence="1">
    <location>
        <begin position="92"/>
        <end position="120"/>
    </location>
</feature>
<feature type="compositionally biased region" description="Polar residues" evidence="1">
    <location>
        <begin position="1"/>
        <end position="10"/>
    </location>
</feature>
<dbReference type="EMBL" id="GBRH01200468">
    <property type="protein sequence ID" value="JAD97427.1"/>
    <property type="molecule type" value="Transcribed_RNA"/>
</dbReference>
<protein>
    <submittedName>
        <fullName evidence="2">Uncharacterized protein</fullName>
    </submittedName>
</protein>
<evidence type="ECO:0000256" key="1">
    <source>
        <dbReference type="SAM" id="MobiDB-lite"/>
    </source>
</evidence>
<reference evidence="2" key="2">
    <citation type="journal article" date="2015" name="Data Brief">
        <title>Shoot transcriptome of the giant reed, Arundo donax.</title>
        <authorList>
            <person name="Barrero R.A."/>
            <person name="Guerrero F.D."/>
            <person name="Moolhuijzen P."/>
            <person name="Goolsby J.A."/>
            <person name="Tidwell J."/>
            <person name="Bellgard S.E."/>
            <person name="Bellgard M.I."/>
        </authorList>
    </citation>
    <scope>NUCLEOTIDE SEQUENCE</scope>
    <source>
        <tissue evidence="2">Shoot tissue taken approximately 20 cm above the soil surface</tissue>
    </source>
</reference>
<accession>A0A0A9EN02</accession>
<sequence length="143" mass="15664">MPPPNSSATAASFAPALPRSPGSTAPPPCSPVRRPFVPLRARPRRRPVLLPLKILQSERTLFVWEVSTNEFVAGLPKRVSKICSPAPNCVLRPRDPNRGPGLGVNRGSRTSASTAKPRWPRCLSPSVHPDPYAYFSSLLRHRT</sequence>
<dbReference type="AlphaFoldDB" id="A0A0A9EN02"/>
<name>A0A0A9EN02_ARUDO</name>